<dbReference type="Proteomes" id="UP000001416">
    <property type="component" value="Chromosome"/>
</dbReference>
<feature type="domain" description="DUF7079" evidence="1">
    <location>
        <begin position="13"/>
        <end position="117"/>
    </location>
</feature>
<evidence type="ECO:0000313" key="3">
    <source>
        <dbReference type="Proteomes" id="UP000001416"/>
    </source>
</evidence>
<name>Q82VU2_NITEU</name>
<sequence length="132" mass="15100">MLSIKPAAEDLAARQPVWEALSDMFLDTDTSLSRQWRADQLARSPYSIDQLEFILINEVYPICKYNLLSVAGEWAGFDPEWLKEKILRHLGSRFRFLHTLNLGCFTVHASVEWHATRHAILAARSIGTKNTT</sequence>
<dbReference type="KEGG" id="neu:NE0972"/>
<evidence type="ECO:0000313" key="2">
    <source>
        <dbReference type="EMBL" id="CAD84883.1"/>
    </source>
</evidence>
<proteinExistence type="predicted"/>
<accession>Q82VU2</accession>
<dbReference type="eggNOG" id="ENOG5033BIQ">
    <property type="taxonomic scope" value="Bacteria"/>
</dbReference>
<dbReference type="GeneID" id="87104163"/>
<dbReference type="STRING" id="228410.NE0972"/>
<gene>
    <name evidence="2" type="ordered locus">NE0972</name>
</gene>
<dbReference type="EMBL" id="AL954747">
    <property type="protein sequence ID" value="CAD84883.1"/>
    <property type="molecule type" value="Genomic_DNA"/>
</dbReference>
<organism evidence="2 3">
    <name type="scientific">Nitrosomonas europaea (strain ATCC 19718 / CIP 103999 / KCTC 2705 / NBRC 14298)</name>
    <dbReference type="NCBI Taxonomy" id="228410"/>
    <lineage>
        <taxon>Bacteria</taxon>
        <taxon>Pseudomonadati</taxon>
        <taxon>Pseudomonadota</taxon>
        <taxon>Betaproteobacteria</taxon>
        <taxon>Nitrosomonadales</taxon>
        <taxon>Nitrosomonadaceae</taxon>
        <taxon>Nitrosomonas</taxon>
    </lineage>
</organism>
<keyword evidence="3" id="KW-1185">Reference proteome</keyword>
<protein>
    <recommendedName>
        <fullName evidence="1">DUF7079 domain-containing protein</fullName>
    </recommendedName>
</protein>
<dbReference type="HOGENOM" id="CLU_159426_0_0_4"/>
<dbReference type="OrthoDB" id="8684941at2"/>
<dbReference type="RefSeq" id="WP_011111581.1">
    <property type="nucleotide sequence ID" value="NC_004757.1"/>
</dbReference>
<evidence type="ECO:0000259" key="1">
    <source>
        <dbReference type="Pfam" id="PF23296"/>
    </source>
</evidence>
<dbReference type="AlphaFoldDB" id="Q82VU2"/>
<dbReference type="Pfam" id="PF23296">
    <property type="entry name" value="DUF7079"/>
    <property type="match status" value="1"/>
</dbReference>
<reference evidence="2 3" key="1">
    <citation type="journal article" date="2003" name="J. Bacteriol.">
        <title>Complete genome sequence of the ammonia-oxidizing bacterium and obligate chemolithoautotroph Nitrosomonas europaea.</title>
        <authorList>
            <person name="Chain P."/>
            <person name="Lamerdin J."/>
            <person name="Larimer F."/>
            <person name="Regala W."/>
            <person name="Land M."/>
            <person name="Hauser L."/>
            <person name="Hooper A."/>
            <person name="Klotz M."/>
            <person name="Norton J."/>
            <person name="Sayavedra-Soto L."/>
            <person name="Arciero D."/>
            <person name="Hommes N."/>
            <person name="Whittaker M."/>
            <person name="Arp D."/>
        </authorList>
    </citation>
    <scope>NUCLEOTIDE SEQUENCE [LARGE SCALE GENOMIC DNA]</scope>
    <source>
        <strain evidence="3">ATCC 19718 / CIP 103999 / KCTC 2705 / NBRC 14298</strain>
    </source>
</reference>
<dbReference type="InterPro" id="IPR055507">
    <property type="entry name" value="DUF7079"/>
</dbReference>